<dbReference type="EMBL" id="BTGU01000025">
    <property type="protein sequence ID" value="GMN47520.1"/>
    <property type="molecule type" value="Genomic_DNA"/>
</dbReference>
<comment type="caution">
    <text evidence="2">The sequence shown here is derived from an EMBL/GenBank/DDBJ whole genome shotgun (WGS) entry which is preliminary data.</text>
</comment>
<name>A0AA88A992_FICCA</name>
<dbReference type="InterPro" id="IPR038088">
    <property type="entry name" value="DELLA_N_sf"/>
</dbReference>
<dbReference type="Gene3D" id="1.10.10.1290">
    <property type="entry name" value="Transcriptional regulator DELLA, N-terminal domain"/>
    <property type="match status" value="1"/>
</dbReference>
<protein>
    <recommendedName>
        <fullName evidence="1">Transcriptional factor DELLA N-terminal domain-containing protein</fullName>
    </recommendedName>
</protein>
<accession>A0AA88A992</accession>
<evidence type="ECO:0000313" key="2">
    <source>
        <dbReference type="EMBL" id="GMN47520.1"/>
    </source>
</evidence>
<proteinExistence type="predicted"/>
<sequence length="159" mass="17963">MEKASKLWVEDDGGMDELQVVLGYKVKSLDMEEVAQQLDHATAFSAFVTVGRRFVHGSGKILHHADRPDVAAPSNPAQNLITINAAAQLPLKLTSLNYFSQAEATRKFTIYFRHHHRRDPPRPRVRPSLWKTRLDGNLSSFRNPIGIEDDEFAEVWKGA</sequence>
<feature type="domain" description="Transcriptional factor DELLA N-terminal" evidence="1">
    <location>
        <begin position="16"/>
        <end position="39"/>
    </location>
</feature>
<gene>
    <name evidence="2" type="ORF">TIFTF001_016699</name>
</gene>
<dbReference type="InterPro" id="IPR021914">
    <property type="entry name" value="TF_DELLA_N"/>
</dbReference>
<organism evidence="2 3">
    <name type="scientific">Ficus carica</name>
    <name type="common">Common fig</name>
    <dbReference type="NCBI Taxonomy" id="3494"/>
    <lineage>
        <taxon>Eukaryota</taxon>
        <taxon>Viridiplantae</taxon>
        <taxon>Streptophyta</taxon>
        <taxon>Embryophyta</taxon>
        <taxon>Tracheophyta</taxon>
        <taxon>Spermatophyta</taxon>
        <taxon>Magnoliopsida</taxon>
        <taxon>eudicotyledons</taxon>
        <taxon>Gunneridae</taxon>
        <taxon>Pentapetalae</taxon>
        <taxon>rosids</taxon>
        <taxon>fabids</taxon>
        <taxon>Rosales</taxon>
        <taxon>Moraceae</taxon>
        <taxon>Ficeae</taxon>
        <taxon>Ficus</taxon>
    </lineage>
</organism>
<dbReference type="Pfam" id="PF12041">
    <property type="entry name" value="DELLA"/>
    <property type="match status" value="1"/>
</dbReference>
<dbReference type="Proteomes" id="UP001187192">
    <property type="component" value="Unassembled WGS sequence"/>
</dbReference>
<reference evidence="2" key="1">
    <citation type="submission" date="2023-07" db="EMBL/GenBank/DDBJ databases">
        <title>draft genome sequence of fig (Ficus carica).</title>
        <authorList>
            <person name="Takahashi T."/>
            <person name="Nishimura K."/>
        </authorList>
    </citation>
    <scope>NUCLEOTIDE SEQUENCE</scope>
</reference>
<dbReference type="AlphaFoldDB" id="A0AA88A992"/>
<keyword evidence="3" id="KW-1185">Reference proteome</keyword>
<evidence type="ECO:0000259" key="1">
    <source>
        <dbReference type="Pfam" id="PF12041"/>
    </source>
</evidence>
<evidence type="ECO:0000313" key="3">
    <source>
        <dbReference type="Proteomes" id="UP001187192"/>
    </source>
</evidence>